<dbReference type="GO" id="GO:0003677">
    <property type="term" value="F:DNA binding"/>
    <property type="evidence" value="ECO:0007669"/>
    <property type="project" value="InterPro"/>
</dbReference>
<name>A0A972K1N3_9BACL</name>
<dbReference type="Gene3D" id="3.40.1410.10">
    <property type="entry name" value="Chorismate lyase-like"/>
    <property type="match status" value="1"/>
</dbReference>
<dbReference type="Proteomes" id="UP000641588">
    <property type="component" value="Unassembled WGS sequence"/>
</dbReference>
<evidence type="ECO:0000313" key="3">
    <source>
        <dbReference type="Proteomes" id="UP000641588"/>
    </source>
</evidence>
<dbReference type="Pfam" id="PF07702">
    <property type="entry name" value="UTRA"/>
    <property type="match status" value="1"/>
</dbReference>
<dbReference type="InterPro" id="IPR011663">
    <property type="entry name" value="UTRA"/>
</dbReference>
<comment type="caution">
    <text evidence="2">The sequence shown here is derived from an EMBL/GenBank/DDBJ whole genome shotgun (WGS) entry which is preliminary data.</text>
</comment>
<feature type="domain" description="UbiC transcription regulator-associated" evidence="1">
    <location>
        <begin position="25"/>
        <end position="67"/>
    </location>
</feature>
<dbReference type="GO" id="GO:0006355">
    <property type="term" value="P:regulation of DNA-templated transcription"/>
    <property type="evidence" value="ECO:0007669"/>
    <property type="project" value="InterPro"/>
</dbReference>
<accession>A0A972K1N3</accession>
<evidence type="ECO:0000259" key="1">
    <source>
        <dbReference type="Pfam" id="PF07702"/>
    </source>
</evidence>
<dbReference type="AlphaFoldDB" id="A0A972K1N3"/>
<proteinExistence type="predicted"/>
<keyword evidence="3" id="KW-1185">Reference proteome</keyword>
<evidence type="ECO:0000313" key="2">
    <source>
        <dbReference type="EMBL" id="NOU95901.1"/>
    </source>
</evidence>
<sequence>MFISLPKVEESVAPYRSYREYLRELGLQVETKVVQLNVISADKHLAKMLNIAKQDAVFRLERLRLAAHILAPSRLALK</sequence>
<organism evidence="2 3">
    <name type="scientific">Paenibacillus foliorum</name>
    <dbReference type="NCBI Taxonomy" id="2654974"/>
    <lineage>
        <taxon>Bacteria</taxon>
        <taxon>Bacillati</taxon>
        <taxon>Bacillota</taxon>
        <taxon>Bacilli</taxon>
        <taxon>Bacillales</taxon>
        <taxon>Paenibacillaceae</taxon>
        <taxon>Paenibacillus</taxon>
    </lineage>
</organism>
<dbReference type="InterPro" id="IPR028978">
    <property type="entry name" value="Chorismate_lyase_/UTRA_dom_sf"/>
</dbReference>
<reference evidence="2" key="1">
    <citation type="submission" date="2019-10" db="EMBL/GenBank/DDBJ databases">
        <title>Description of Paenibacillus glebae sp. nov.</title>
        <authorList>
            <person name="Carlier A."/>
            <person name="Qi S."/>
        </authorList>
    </citation>
    <scope>NUCLEOTIDE SEQUENCE</scope>
    <source>
        <strain evidence="2">LMG 31456</strain>
    </source>
</reference>
<gene>
    <name evidence="2" type="ORF">GC093_22130</name>
</gene>
<protein>
    <submittedName>
        <fullName evidence="2">UTRA domain-containing protein</fullName>
    </submittedName>
</protein>
<dbReference type="EMBL" id="WHOD01000082">
    <property type="protein sequence ID" value="NOU95901.1"/>
    <property type="molecule type" value="Genomic_DNA"/>
</dbReference>
<dbReference type="SUPFAM" id="SSF64288">
    <property type="entry name" value="Chorismate lyase-like"/>
    <property type="match status" value="1"/>
</dbReference>